<dbReference type="Gene3D" id="2.60.40.10">
    <property type="entry name" value="Immunoglobulins"/>
    <property type="match status" value="3"/>
</dbReference>
<dbReference type="SUPFAM" id="SSF49373">
    <property type="entry name" value="Invasin/intimin cell-adhesion fragments"/>
    <property type="match status" value="2"/>
</dbReference>
<sequence>MRKLFRILTVPLVAVLVACGGGGGDAGTTGSGGSGTGATTSQDTILTVVLKNPNDTSAESIAAGGGSVLESTLKTKAGKPVAGQIVTVYNSILNDLVVYPSGVTATTDKDGKATVKISRSALDRYGSVPVYAKFEGTVCNPSCSANVVQYGFSSSEFLNVRADPPVLRMELRDASNQPTTSIGTTGFTTVRASLKFIDGTPVPNKRIDISGDPARVSFPEGSSQLTDSQGVASIKVIRAALNANGAGTLDGSSTLAGTTASGFVETTVVKSVLDYQVGNANIALTGLNLGTGSLAAFGNRPISVKVNVNGTLASDVPVQVTFNASCGVVSPAVVNTDGTGTASTTYTATLPNCAGTNVTISATAVGANSLTGIVPVAPSVATNVQFVSASPQLIYLRESVGTTQAQVVFKAVDSSGNPLQNKKLRLSLSNSSTGVSLDKVDNISSVDLTTDSQGLVSAAVYSGTVPTSLNVRATLLDANDAPTNVFSNSNLLTVASGRAVQRSLSLAFDKLSIEGANTDGTEATVTLSMADRQGNPVPPGTQVNFVTESGVILPAVCFVPPVTPATASSPAIPTSSCTVKIRSQGTRTANGLVSVLAYVEGEEDFVDVNGNNIYDAGDSFTDLGRAFRDDNGTAVTGTNGVYDTGEFQVPRVSAAACVAGSGCVGDGVWGAADVRKQATIVFATGSSTIVGTASATMLNLIIADRNGNSMPTGTDVAVDAGTAESTSPNGATTPGKCGADKAFSAKIANTLAPSQFNIPLVGCVAGSFVNVTTTSPAGLVTRGTVVVQ</sequence>
<organism evidence="1 2">
    <name type="scientific">Acidovorax temperans</name>
    <dbReference type="NCBI Taxonomy" id="80878"/>
    <lineage>
        <taxon>Bacteria</taxon>
        <taxon>Pseudomonadati</taxon>
        <taxon>Pseudomonadota</taxon>
        <taxon>Betaproteobacteria</taxon>
        <taxon>Burkholderiales</taxon>
        <taxon>Comamonadaceae</taxon>
        <taxon>Acidovorax</taxon>
    </lineage>
</organism>
<comment type="caution">
    <text evidence="1">The sequence shown here is derived from an EMBL/GenBank/DDBJ whole genome shotgun (WGS) entry which is preliminary data.</text>
</comment>
<dbReference type="InterPro" id="IPR008964">
    <property type="entry name" value="Invasin/intimin_cell_adhesion"/>
</dbReference>
<reference evidence="1 2" key="1">
    <citation type="submission" date="2019-06" db="EMBL/GenBank/DDBJ databases">
        <title>Genomic Encyclopedia of Archaeal and Bacterial Type Strains, Phase II (KMG-II): from individual species to whole genera.</title>
        <authorList>
            <person name="Goeker M."/>
        </authorList>
    </citation>
    <scope>NUCLEOTIDE SEQUENCE [LARGE SCALE GENOMIC DNA]</scope>
    <source>
        <strain evidence="1 2">DSM 7270</strain>
    </source>
</reference>
<dbReference type="RefSeq" id="WP_142081867.1">
    <property type="nucleotide sequence ID" value="NZ_VFPV01000001.1"/>
</dbReference>
<gene>
    <name evidence="1" type="ORF">BDD18_1148</name>
</gene>
<proteinExistence type="predicted"/>
<evidence type="ECO:0000313" key="2">
    <source>
        <dbReference type="Proteomes" id="UP000316993"/>
    </source>
</evidence>
<evidence type="ECO:0008006" key="3">
    <source>
        <dbReference type="Google" id="ProtNLM"/>
    </source>
</evidence>
<dbReference type="EMBL" id="VFPV01000001">
    <property type="protein sequence ID" value="TQN07992.1"/>
    <property type="molecule type" value="Genomic_DNA"/>
</dbReference>
<dbReference type="AlphaFoldDB" id="A0A543LL39"/>
<dbReference type="PROSITE" id="PS51257">
    <property type="entry name" value="PROKAR_LIPOPROTEIN"/>
    <property type="match status" value="1"/>
</dbReference>
<dbReference type="InterPro" id="IPR013783">
    <property type="entry name" value="Ig-like_fold"/>
</dbReference>
<evidence type="ECO:0000313" key="1">
    <source>
        <dbReference type="EMBL" id="TQN07992.1"/>
    </source>
</evidence>
<dbReference type="Proteomes" id="UP000316993">
    <property type="component" value="Unassembled WGS sequence"/>
</dbReference>
<accession>A0A543LL39</accession>
<protein>
    <recommendedName>
        <fullName evidence="3">Big-1 domain-containing protein</fullName>
    </recommendedName>
</protein>
<name>A0A543LL39_9BURK</name>